<dbReference type="OrthoDB" id="4419580at2"/>
<dbReference type="InterPro" id="IPR036165">
    <property type="entry name" value="YefM-like_sf"/>
</dbReference>
<evidence type="ECO:0000256" key="1">
    <source>
        <dbReference type="ARBA" id="ARBA00009981"/>
    </source>
</evidence>
<evidence type="ECO:0000313" key="5">
    <source>
        <dbReference type="Proteomes" id="UP000238164"/>
    </source>
</evidence>
<dbReference type="Gene3D" id="3.40.1620.10">
    <property type="entry name" value="YefM-like domain"/>
    <property type="match status" value="1"/>
</dbReference>
<feature type="compositionally biased region" description="Basic and acidic residues" evidence="3">
    <location>
        <begin position="64"/>
        <end position="83"/>
    </location>
</feature>
<evidence type="ECO:0000256" key="2">
    <source>
        <dbReference type="RuleBase" id="RU362080"/>
    </source>
</evidence>
<sequence length="83" mass="9461">MSANVDLKELRQNTAELVRRAASGGEITITVSGRPSARLMPAELNYWRRWDEIADLFSGPTDADWQHDSEGFRDDLRDPSDKR</sequence>
<dbReference type="EMBL" id="LT985188">
    <property type="protein sequence ID" value="SPD85580.1"/>
    <property type="molecule type" value="Genomic_DNA"/>
</dbReference>
<dbReference type="NCBIfam" id="TIGR01552">
    <property type="entry name" value="phd_fam"/>
    <property type="match status" value="1"/>
</dbReference>
<dbReference type="KEGG" id="mgg:MPLG2_0544"/>
<dbReference type="Pfam" id="PF02604">
    <property type="entry name" value="PhdYeFM_antitox"/>
    <property type="match status" value="1"/>
</dbReference>
<reference evidence="4 5" key="1">
    <citation type="submission" date="2018-02" db="EMBL/GenBank/DDBJ databases">
        <authorList>
            <person name="Cohen D.B."/>
            <person name="Kent A.D."/>
        </authorList>
    </citation>
    <scope>NUCLEOTIDE SEQUENCE [LARGE SCALE GENOMIC DNA]</scope>
    <source>
        <strain evidence="4">1</strain>
    </source>
</reference>
<protein>
    <recommendedName>
        <fullName evidence="2">Antitoxin</fullName>
    </recommendedName>
</protein>
<dbReference type="AlphaFoldDB" id="A0A2N9JDE7"/>
<gene>
    <name evidence="4" type="ORF">MPLG2_0544</name>
</gene>
<dbReference type="RefSeq" id="WP_105184781.1">
    <property type="nucleotide sequence ID" value="NZ_BAAAGO010000042.1"/>
</dbReference>
<feature type="region of interest" description="Disordered" evidence="3">
    <location>
        <begin position="60"/>
        <end position="83"/>
    </location>
</feature>
<dbReference type="SUPFAM" id="SSF143120">
    <property type="entry name" value="YefM-like"/>
    <property type="match status" value="1"/>
</dbReference>
<comment type="similarity">
    <text evidence="1 2">Belongs to the phD/YefM antitoxin family.</text>
</comment>
<keyword evidence="5" id="KW-1185">Reference proteome</keyword>
<accession>A0A2N9JDE7</accession>
<organism evidence="4 5">
    <name type="scientific">Micropruina glycogenica</name>
    <dbReference type="NCBI Taxonomy" id="75385"/>
    <lineage>
        <taxon>Bacteria</taxon>
        <taxon>Bacillati</taxon>
        <taxon>Actinomycetota</taxon>
        <taxon>Actinomycetes</taxon>
        <taxon>Propionibacteriales</taxon>
        <taxon>Nocardioidaceae</taxon>
        <taxon>Micropruina</taxon>
    </lineage>
</organism>
<proteinExistence type="inferred from homology"/>
<comment type="function">
    <text evidence="2">Antitoxin component of a type II toxin-antitoxin (TA) system.</text>
</comment>
<name>A0A2N9JDE7_9ACTN</name>
<dbReference type="Proteomes" id="UP000238164">
    <property type="component" value="Chromosome 1"/>
</dbReference>
<evidence type="ECO:0000256" key="3">
    <source>
        <dbReference type="SAM" id="MobiDB-lite"/>
    </source>
</evidence>
<evidence type="ECO:0000313" key="4">
    <source>
        <dbReference type="EMBL" id="SPD85580.1"/>
    </source>
</evidence>
<dbReference type="InterPro" id="IPR006442">
    <property type="entry name" value="Antitoxin_Phd/YefM"/>
</dbReference>